<feature type="signal peptide" evidence="6">
    <location>
        <begin position="1"/>
        <end position="22"/>
    </location>
</feature>
<keyword evidence="3 6" id="KW-0732">Signal</keyword>
<dbReference type="Pfam" id="PF07980">
    <property type="entry name" value="SusD_RagB"/>
    <property type="match status" value="1"/>
</dbReference>
<evidence type="ECO:0000256" key="4">
    <source>
        <dbReference type="ARBA" id="ARBA00023136"/>
    </source>
</evidence>
<feature type="domain" description="RagB/SusD" evidence="7">
    <location>
        <begin position="341"/>
        <end position="435"/>
    </location>
</feature>
<keyword evidence="5" id="KW-0998">Cell outer membrane</keyword>
<organism evidence="8 9">
    <name type="scientific">Flavihumibacter fluminis</name>
    <dbReference type="NCBI Taxonomy" id="2909236"/>
    <lineage>
        <taxon>Bacteria</taxon>
        <taxon>Pseudomonadati</taxon>
        <taxon>Bacteroidota</taxon>
        <taxon>Chitinophagia</taxon>
        <taxon>Chitinophagales</taxon>
        <taxon>Chitinophagaceae</taxon>
        <taxon>Flavihumibacter</taxon>
    </lineage>
</organism>
<dbReference type="SUPFAM" id="SSF48452">
    <property type="entry name" value="TPR-like"/>
    <property type="match status" value="1"/>
</dbReference>
<accession>A0ABS9BK82</accession>
<proteinExistence type="inferred from homology"/>
<sequence length="468" mass="52049">MMKRIYKSQLLVLALAAVQLSSCTKTEYVPNPNAPTQESVLRNATRQQISQLGVGVQSVMRDGVFSFRTWSGSIGREVVYFAQTESRYYRELQGEIPLDAAGIMYGWYSNFNQTRRRAEIMLQSATNTAALSDAEKAAAKGFGKTVQAYVMLNCLNMMGSNGIRTSFSDLSTEGDLLKPGCFKNYTESLTYLKGLADEGLAALEQAGTTEFPFPMVDGWGDLATIGGFKQFNRAVAARIALYHQDWNTLETTLNQSFLDLNGDLNVGPSFLYSTILGDETNPIWRSIENNSTPILVQSDFVPEAEAGDKRVFGASMAEGGTARVRQRTTATAPPDYPLMTHEVQMFATNTSPVKFLRNEELILMYAEAKLQKDELAAAVAALDYIRTQNGLAALATAKPGIIGNKNALIDELLHQRRYSLFMEGHRWFDMRRYNKLNALPLDKPSHSVFEKFHIPRAEADWDSVNPCQ</sequence>
<feature type="chain" id="PRO_5045131672" evidence="6">
    <location>
        <begin position="23"/>
        <end position="468"/>
    </location>
</feature>
<dbReference type="RefSeq" id="WP_234867065.1">
    <property type="nucleotide sequence ID" value="NZ_JAKEVY010000004.1"/>
</dbReference>
<dbReference type="Proteomes" id="UP001200145">
    <property type="component" value="Unassembled WGS sequence"/>
</dbReference>
<evidence type="ECO:0000256" key="5">
    <source>
        <dbReference type="ARBA" id="ARBA00023237"/>
    </source>
</evidence>
<evidence type="ECO:0000259" key="7">
    <source>
        <dbReference type="Pfam" id="PF07980"/>
    </source>
</evidence>
<comment type="similarity">
    <text evidence="2">Belongs to the SusD family.</text>
</comment>
<evidence type="ECO:0000313" key="9">
    <source>
        <dbReference type="Proteomes" id="UP001200145"/>
    </source>
</evidence>
<dbReference type="Gene3D" id="1.25.40.390">
    <property type="match status" value="1"/>
</dbReference>
<comment type="subcellular location">
    <subcellularLocation>
        <location evidence="1">Cell outer membrane</location>
    </subcellularLocation>
</comment>
<dbReference type="EMBL" id="JAKEVY010000004">
    <property type="protein sequence ID" value="MCF1716114.1"/>
    <property type="molecule type" value="Genomic_DNA"/>
</dbReference>
<protein>
    <submittedName>
        <fullName evidence="8">RagB/SusD family nutrient uptake outer membrane protein</fullName>
    </submittedName>
</protein>
<keyword evidence="9" id="KW-1185">Reference proteome</keyword>
<dbReference type="InterPro" id="IPR011990">
    <property type="entry name" value="TPR-like_helical_dom_sf"/>
</dbReference>
<reference evidence="8 9" key="1">
    <citation type="submission" date="2022-01" db="EMBL/GenBank/DDBJ databases">
        <title>Flavihumibacter sp. nov., isolated from sediment of a river.</title>
        <authorList>
            <person name="Liu H."/>
        </authorList>
    </citation>
    <scope>NUCLEOTIDE SEQUENCE [LARGE SCALE GENOMIC DNA]</scope>
    <source>
        <strain evidence="8 9">RY-1</strain>
    </source>
</reference>
<name>A0ABS9BK82_9BACT</name>
<gene>
    <name evidence="8" type="ORF">L0U88_15845</name>
</gene>
<comment type="caution">
    <text evidence="8">The sequence shown here is derived from an EMBL/GenBank/DDBJ whole genome shotgun (WGS) entry which is preliminary data.</text>
</comment>
<evidence type="ECO:0000313" key="8">
    <source>
        <dbReference type="EMBL" id="MCF1716114.1"/>
    </source>
</evidence>
<dbReference type="InterPro" id="IPR012944">
    <property type="entry name" value="SusD_RagB_dom"/>
</dbReference>
<evidence type="ECO:0000256" key="3">
    <source>
        <dbReference type="ARBA" id="ARBA00022729"/>
    </source>
</evidence>
<keyword evidence="4" id="KW-0472">Membrane</keyword>
<evidence type="ECO:0000256" key="2">
    <source>
        <dbReference type="ARBA" id="ARBA00006275"/>
    </source>
</evidence>
<evidence type="ECO:0000256" key="1">
    <source>
        <dbReference type="ARBA" id="ARBA00004442"/>
    </source>
</evidence>
<evidence type="ECO:0000256" key="6">
    <source>
        <dbReference type="SAM" id="SignalP"/>
    </source>
</evidence>